<keyword evidence="3" id="KW-1185">Reference proteome</keyword>
<organism evidence="2 3">
    <name type="scientific">Trichogramma brassicae</name>
    <dbReference type="NCBI Taxonomy" id="86971"/>
    <lineage>
        <taxon>Eukaryota</taxon>
        <taxon>Metazoa</taxon>
        <taxon>Ecdysozoa</taxon>
        <taxon>Arthropoda</taxon>
        <taxon>Hexapoda</taxon>
        <taxon>Insecta</taxon>
        <taxon>Pterygota</taxon>
        <taxon>Neoptera</taxon>
        <taxon>Endopterygota</taxon>
        <taxon>Hymenoptera</taxon>
        <taxon>Apocrita</taxon>
        <taxon>Proctotrupomorpha</taxon>
        <taxon>Chalcidoidea</taxon>
        <taxon>Trichogrammatidae</taxon>
        <taxon>Trichogramma</taxon>
    </lineage>
</organism>
<feature type="compositionally biased region" description="Low complexity" evidence="1">
    <location>
        <begin position="93"/>
        <end position="102"/>
    </location>
</feature>
<feature type="compositionally biased region" description="Acidic residues" evidence="1">
    <location>
        <begin position="193"/>
        <end position="204"/>
    </location>
</feature>
<feature type="region of interest" description="Disordered" evidence="1">
    <location>
        <begin position="264"/>
        <end position="404"/>
    </location>
</feature>
<feature type="compositionally biased region" description="Basic residues" evidence="1">
    <location>
        <begin position="157"/>
        <end position="170"/>
    </location>
</feature>
<name>A0A6H5IAC0_9HYME</name>
<gene>
    <name evidence="2" type="ORF">TBRA_LOCUS4068</name>
</gene>
<dbReference type="OrthoDB" id="8197466at2759"/>
<proteinExistence type="predicted"/>
<evidence type="ECO:0000313" key="3">
    <source>
        <dbReference type="Proteomes" id="UP000479190"/>
    </source>
</evidence>
<feature type="region of interest" description="Disordered" evidence="1">
    <location>
        <begin position="77"/>
        <end position="252"/>
    </location>
</feature>
<dbReference type="EMBL" id="CADCXV010000667">
    <property type="protein sequence ID" value="CAB0032121.1"/>
    <property type="molecule type" value="Genomic_DNA"/>
</dbReference>
<feature type="compositionally biased region" description="Low complexity" evidence="1">
    <location>
        <begin position="282"/>
        <end position="309"/>
    </location>
</feature>
<feature type="region of interest" description="Disordered" evidence="1">
    <location>
        <begin position="834"/>
        <end position="864"/>
    </location>
</feature>
<feature type="compositionally biased region" description="Gly residues" evidence="1">
    <location>
        <begin position="222"/>
        <end position="231"/>
    </location>
</feature>
<sequence length="901" mass="95938">MIYLSACRAVRPPDPLGSLNLVQIRNHIAYPPHATPPAINEAATNAMTTMMAAGEGGTISVPFEAYVTITRDGATLVQPATTDMGTTTRMPRQQQQQQSQMQKKNKKKTQQGKGSHGASTEQVPDKVTSPERGKKKNNFNKTEVLFEGDATTARSSNKSKNKNKKKKATTKRPSLLSMFMNRGKKKKPQKQSDDDEDFADEDANNDFGGQSNQDEYADDDNGGGGGGGGNDDSGFRDDYEYELSGPDSNIDVGKIVSQVVVGTSSGLSTGLSGGSSTGGDHPGYAYGPPAPAYGAPPASPAQANFANFLNPPPPGRPASFQAPSKRPSSSTSTGGKKPNKSSFFRPQATQYRPQATHAETPAESNQKNKHKPPATNYNNNNNNNNNYHNSYQPPNRYPTHHDSYESAEDHHYGAYGSEPIRSARQVDQGAALGQHQSLLGHPEHVDGVGGRLVPAVGRRLGLWQLQSTRDAGLRLRAASHSLRSPDDQQSELSSSAKVRLSQLHIRSSTRIPYMCQRINCNIYPREPHDINDGEMKLLLHAFDARCVTREYRKCYTYSTRTPTTMKIHPTTRDTRSKVLAKICHRRSTVHTLCLRNLGLGNAPCDTISRRRARIREASKDDVQDRVDVLLAVLAAPATKNELSDELSPLNESEDDSGATNIRAKRKIGAIKLGAANGLMNFVFGKIDALLDAGTKSLSSLDDGNKAKNLIYEIDPDKSATSEFISKFLAQKARASAGGIGPLINAGSTFLSSAKQGIFGAVASKFAPLSSLSGGLSSGVLGSSSGGGEDGENGGGGSNSGSFLTGIVGSLSGGSGGGNGGGGLASLSSLSGNLSGNGGDAATDDEEVDFPTIPEDDASSSNDSGYPAAGAGYAFSPPLHQPYQRYYHTYGMSNTYGMRIRR</sequence>
<evidence type="ECO:0000256" key="1">
    <source>
        <dbReference type="SAM" id="MobiDB-lite"/>
    </source>
</evidence>
<feature type="compositionally biased region" description="Low complexity" evidence="1">
    <location>
        <begin position="376"/>
        <end position="389"/>
    </location>
</feature>
<evidence type="ECO:0000313" key="2">
    <source>
        <dbReference type="EMBL" id="CAB0032121.1"/>
    </source>
</evidence>
<feature type="compositionally biased region" description="Gly residues" evidence="1">
    <location>
        <begin position="783"/>
        <end position="798"/>
    </location>
</feature>
<feature type="compositionally biased region" description="Gly residues" evidence="1">
    <location>
        <begin position="271"/>
        <end position="281"/>
    </location>
</feature>
<feature type="region of interest" description="Disordered" evidence="1">
    <location>
        <begin position="779"/>
        <end position="798"/>
    </location>
</feature>
<feature type="compositionally biased region" description="Acidic residues" evidence="1">
    <location>
        <begin position="841"/>
        <end position="857"/>
    </location>
</feature>
<reference evidence="2 3" key="1">
    <citation type="submission" date="2020-02" db="EMBL/GenBank/DDBJ databases">
        <authorList>
            <person name="Ferguson B K."/>
        </authorList>
    </citation>
    <scope>NUCLEOTIDE SEQUENCE [LARGE SCALE GENOMIC DNA]</scope>
</reference>
<dbReference type="AlphaFoldDB" id="A0A6H5IAC0"/>
<accession>A0A6H5IAC0</accession>
<feature type="compositionally biased region" description="Polar residues" evidence="1">
    <location>
        <begin position="78"/>
        <end position="92"/>
    </location>
</feature>
<feature type="compositionally biased region" description="Polar residues" evidence="1">
    <location>
        <begin position="326"/>
        <end position="353"/>
    </location>
</feature>
<dbReference type="Proteomes" id="UP000479190">
    <property type="component" value="Unassembled WGS sequence"/>
</dbReference>
<protein>
    <submittedName>
        <fullName evidence="2">Uncharacterized protein</fullName>
    </submittedName>
</protein>